<dbReference type="InterPro" id="IPR032675">
    <property type="entry name" value="LRR_dom_sf"/>
</dbReference>
<protein>
    <submittedName>
        <fullName evidence="2">Putative F-box/RNI-like superfamily protein</fullName>
    </submittedName>
</protein>
<dbReference type="InterPro" id="IPR055411">
    <property type="entry name" value="LRR_FXL15/At3g58940/PEG3-like"/>
</dbReference>
<keyword evidence="3" id="KW-1185">Reference proteome</keyword>
<name>A0A251STU3_HELAN</name>
<dbReference type="InParanoid" id="A0A251STU3"/>
<feature type="domain" description="F-box" evidence="1">
    <location>
        <begin position="28"/>
        <end position="76"/>
    </location>
</feature>
<reference evidence="3" key="1">
    <citation type="journal article" date="2017" name="Nature">
        <title>The sunflower genome provides insights into oil metabolism, flowering and Asterid evolution.</title>
        <authorList>
            <person name="Badouin H."/>
            <person name="Gouzy J."/>
            <person name="Grassa C.J."/>
            <person name="Murat F."/>
            <person name="Staton S.E."/>
            <person name="Cottret L."/>
            <person name="Lelandais-Briere C."/>
            <person name="Owens G.L."/>
            <person name="Carrere S."/>
            <person name="Mayjonade B."/>
            <person name="Legrand L."/>
            <person name="Gill N."/>
            <person name="Kane N.C."/>
            <person name="Bowers J.E."/>
            <person name="Hubner S."/>
            <person name="Bellec A."/>
            <person name="Berard A."/>
            <person name="Berges H."/>
            <person name="Blanchet N."/>
            <person name="Boniface M.C."/>
            <person name="Brunel D."/>
            <person name="Catrice O."/>
            <person name="Chaidir N."/>
            <person name="Claudel C."/>
            <person name="Donnadieu C."/>
            <person name="Faraut T."/>
            <person name="Fievet G."/>
            <person name="Helmstetter N."/>
            <person name="King M."/>
            <person name="Knapp S.J."/>
            <person name="Lai Z."/>
            <person name="Le Paslier M.C."/>
            <person name="Lippi Y."/>
            <person name="Lorenzon L."/>
            <person name="Mandel J.R."/>
            <person name="Marage G."/>
            <person name="Marchand G."/>
            <person name="Marquand E."/>
            <person name="Bret-Mestries E."/>
            <person name="Morien E."/>
            <person name="Nambeesan S."/>
            <person name="Nguyen T."/>
            <person name="Pegot-Espagnet P."/>
            <person name="Pouilly N."/>
            <person name="Raftis F."/>
            <person name="Sallet E."/>
            <person name="Schiex T."/>
            <person name="Thomas J."/>
            <person name="Vandecasteele C."/>
            <person name="Vares D."/>
            <person name="Vear F."/>
            <person name="Vautrin S."/>
            <person name="Crespi M."/>
            <person name="Mangin B."/>
            <person name="Burke J.M."/>
            <person name="Salse J."/>
            <person name="Munos S."/>
            <person name="Vincourt P."/>
            <person name="Rieseberg L.H."/>
            <person name="Langlade N.B."/>
        </authorList>
    </citation>
    <scope>NUCLEOTIDE SEQUENCE [LARGE SCALE GENOMIC DNA]</scope>
    <source>
        <strain evidence="3">cv. SF193</strain>
    </source>
</reference>
<dbReference type="InterPro" id="IPR053781">
    <property type="entry name" value="F-box_AtFBL13-like"/>
</dbReference>
<dbReference type="InterPro" id="IPR050232">
    <property type="entry name" value="FBL13/AtMIF1-like"/>
</dbReference>
<gene>
    <name evidence="2" type="ORF">HannXRQ_Chr13g0407771</name>
</gene>
<evidence type="ECO:0000313" key="3">
    <source>
        <dbReference type="Proteomes" id="UP000215914"/>
    </source>
</evidence>
<organism evidence="2 3">
    <name type="scientific">Helianthus annuus</name>
    <name type="common">Common sunflower</name>
    <dbReference type="NCBI Taxonomy" id="4232"/>
    <lineage>
        <taxon>Eukaryota</taxon>
        <taxon>Viridiplantae</taxon>
        <taxon>Streptophyta</taxon>
        <taxon>Embryophyta</taxon>
        <taxon>Tracheophyta</taxon>
        <taxon>Spermatophyta</taxon>
        <taxon>Magnoliopsida</taxon>
        <taxon>eudicotyledons</taxon>
        <taxon>Gunneridae</taxon>
        <taxon>Pentapetalae</taxon>
        <taxon>asterids</taxon>
        <taxon>campanulids</taxon>
        <taxon>Asterales</taxon>
        <taxon>Asteraceae</taxon>
        <taxon>Asteroideae</taxon>
        <taxon>Heliantheae alliance</taxon>
        <taxon>Heliantheae</taxon>
        <taxon>Helianthus</taxon>
    </lineage>
</organism>
<dbReference type="PANTHER" id="PTHR31900:SF30">
    <property type="entry name" value="SUPERFAMILY PROTEIN, PUTATIVE-RELATED"/>
    <property type="match status" value="1"/>
</dbReference>
<dbReference type="SUPFAM" id="SSF81383">
    <property type="entry name" value="F-box domain"/>
    <property type="match status" value="1"/>
</dbReference>
<sequence>MFDHYICEVMSDTGQTRYVIQDTGRDSDGDISQLPDCILHHILSFIPTKDVVKTAILSKKWNNVWTSVLNLDFDDALLYANEADTRDPPDETCFINFVERVLSLRDASNIKNFRLSCRVFFNASCINSWISSAIMHNVQTLDLCLFVDDSFVLPSSVFRSQTLTSLKLEMNCVLEFPTVIHLPYLKTLHLSLVTFVNDGSTQKLFSGCPVLEELTLVDCEWLNLKSITITSSTLKRLTIDDLPYFGPPDGPKDCKIKIHTSNLVYLKYTGYPSNDIFVCDVSSLVKAYISVLIPHEKQKEVASHVVNLLKGLSKVAFLNVSDHTIESLVFAGNMLVDLPVFKNLTRLDLTMEIGESTIEALMKFLNCCPNLQCLYFSEGFNHDVCFVDNDLIRSSLPKCISSCLKMLTFKNFDGNDSEICFLKCILRHASVLKKMNILCCESLFGDPNRLNAVKKALQTVSKGSKSSVVMFS</sequence>
<proteinExistence type="predicted"/>
<dbReference type="OMA" id="VFGYPMK"/>
<dbReference type="SMART" id="SM00579">
    <property type="entry name" value="FBD"/>
    <property type="match status" value="1"/>
</dbReference>
<dbReference type="PANTHER" id="PTHR31900">
    <property type="entry name" value="F-BOX/RNI SUPERFAMILY PROTEIN-RELATED"/>
    <property type="match status" value="1"/>
</dbReference>
<dbReference type="Proteomes" id="UP000215914">
    <property type="component" value="Chromosome 13"/>
</dbReference>
<dbReference type="Gene3D" id="3.80.10.10">
    <property type="entry name" value="Ribonuclease Inhibitor"/>
    <property type="match status" value="1"/>
</dbReference>
<dbReference type="SMART" id="SM00256">
    <property type="entry name" value="FBOX"/>
    <property type="match status" value="1"/>
</dbReference>
<evidence type="ECO:0000259" key="1">
    <source>
        <dbReference type="PROSITE" id="PS50181"/>
    </source>
</evidence>
<accession>A0A251STU3</accession>
<dbReference type="PROSITE" id="PS50181">
    <property type="entry name" value="FBOX"/>
    <property type="match status" value="1"/>
</dbReference>
<dbReference type="Gene3D" id="1.20.1280.50">
    <property type="match status" value="1"/>
</dbReference>
<dbReference type="SUPFAM" id="SSF52047">
    <property type="entry name" value="RNI-like"/>
    <property type="match status" value="1"/>
</dbReference>
<evidence type="ECO:0000313" key="2">
    <source>
        <dbReference type="EMBL" id="OTG01963.1"/>
    </source>
</evidence>
<dbReference type="FunCoup" id="A0A251STU3">
    <property type="interactions" value="4585"/>
</dbReference>
<dbReference type="InterPro" id="IPR006566">
    <property type="entry name" value="FBD"/>
</dbReference>
<dbReference type="InterPro" id="IPR036047">
    <property type="entry name" value="F-box-like_dom_sf"/>
</dbReference>
<dbReference type="CDD" id="cd22160">
    <property type="entry name" value="F-box_AtFBL13-like"/>
    <property type="match status" value="1"/>
</dbReference>
<dbReference type="Pfam" id="PF00646">
    <property type="entry name" value="F-box"/>
    <property type="match status" value="1"/>
</dbReference>
<dbReference type="InterPro" id="IPR001810">
    <property type="entry name" value="F-box_dom"/>
</dbReference>
<dbReference type="Pfam" id="PF24758">
    <property type="entry name" value="LRR_At5g56370"/>
    <property type="match status" value="1"/>
</dbReference>
<dbReference type="AlphaFoldDB" id="A0A251STU3"/>
<dbReference type="Pfam" id="PF08387">
    <property type="entry name" value="FBD"/>
    <property type="match status" value="1"/>
</dbReference>
<dbReference type="EMBL" id="CM007902">
    <property type="protein sequence ID" value="OTG01963.1"/>
    <property type="molecule type" value="Genomic_DNA"/>
</dbReference>